<organism evidence="2 3">
    <name type="scientific">Candidatus Argoarchaeum ethanivorans</name>
    <dbReference type="NCBI Taxonomy" id="2608793"/>
    <lineage>
        <taxon>Archaea</taxon>
        <taxon>Methanobacteriati</taxon>
        <taxon>Methanobacteriota</taxon>
        <taxon>Stenosarchaea group</taxon>
        <taxon>Methanomicrobia</taxon>
        <taxon>Methanosarcinales</taxon>
        <taxon>Methanosarcinales incertae sedis</taxon>
        <taxon>GOM Arc I cluster</taxon>
        <taxon>Candidatus Argoarchaeum</taxon>
    </lineage>
</organism>
<accession>A0A811T6J0</accession>
<dbReference type="EMBL" id="CAJHIQ010000003">
    <property type="protein sequence ID" value="CAD6491280.1"/>
    <property type="molecule type" value="Genomic_DNA"/>
</dbReference>
<reference evidence="2" key="1">
    <citation type="submission" date="2020-10" db="EMBL/GenBank/DDBJ databases">
        <authorList>
            <person name="Hahn C.J."/>
            <person name="Laso-Perez R."/>
            <person name="Vulcano F."/>
            <person name="Vaziourakis K.-M."/>
            <person name="Stokke R."/>
            <person name="Steen I.H."/>
            <person name="Teske A."/>
            <person name="Boetius A."/>
            <person name="Liebeke M."/>
            <person name="Amann R."/>
            <person name="Knittel K."/>
        </authorList>
    </citation>
    <scope>NUCLEOTIDE SEQUENCE</scope>
    <source>
        <strain evidence="2">Gfbio:e3339647-f889-4370-9287-4fb5cb688e4c:AG392M11_GoMArc1</strain>
    </source>
</reference>
<feature type="domain" description="DUF5678" evidence="1">
    <location>
        <begin position="13"/>
        <end position="60"/>
    </location>
</feature>
<dbReference type="InterPro" id="IPR043734">
    <property type="entry name" value="DUF5678"/>
</dbReference>
<evidence type="ECO:0000259" key="1">
    <source>
        <dbReference type="Pfam" id="PF18929"/>
    </source>
</evidence>
<gene>
    <name evidence="2" type="ORF">DIAAKJNI_00071</name>
</gene>
<protein>
    <recommendedName>
        <fullName evidence="1">DUF5678 domain-containing protein</fullName>
    </recommendedName>
</protein>
<dbReference type="Proteomes" id="UP000639006">
    <property type="component" value="Unassembled WGS sequence"/>
</dbReference>
<sequence>MEAYKFLLRHSQELSEKYPGKYLAIVDKEVVGISSSSHEAYEKAKAKYPDKEVHISYMPTDEEMVTLL</sequence>
<evidence type="ECO:0000313" key="3">
    <source>
        <dbReference type="Proteomes" id="UP000639006"/>
    </source>
</evidence>
<evidence type="ECO:0000313" key="2">
    <source>
        <dbReference type="EMBL" id="CAD6491280.1"/>
    </source>
</evidence>
<dbReference type="Pfam" id="PF18929">
    <property type="entry name" value="DUF5678"/>
    <property type="match status" value="1"/>
</dbReference>
<comment type="caution">
    <text evidence="2">The sequence shown here is derived from an EMBL/GenBank/DDBJ whole genome shotgun (WGS) entry which is preliminary data.</text>
</comment>
<dbReference type="AlphaFoldDB" id="A0A811T6J0"/>
<name>A0A811T6J0_9EURY</name>
<proteinExistence type="predicted"/>